<keyword evidence="2" id="KW-0813">Transport</keyword>
<evidence type="ECO:0000256" key="1">
    <source>
        <dbReference type="ARBA" id="ARBA00010062"/>
    </source>
</evidence>
<dbReference type="PANTHER" id="PTHR47151">
    <property type="entry name" value="LEU/ILE/VAL-BINDING ABC TRANSPORTER SUBUNIT"/>
    <property type="match status" value="1"/>
</dbReference>
<name>A0A1E3H4G3_9HYPH</name>
<reference evidence="7 8" key="1">
    <citation type="submission" date="2016-07" db="EMBL/GenBank/DDBJ databases">
        <title>Draft Genome Sequence of Methylobrevis pamukkalensis PK2.</title>
        <authorList>
            <person name="Vasilenko O.V."/>
            <person name="Doronina N.V."/>
            <person name="Shmareva M.N."/>
            <person name="Tarlachkov S.V."/>
            <person name="Mustakhimov I."/>
            <person name="Trotsenko Y.A."/>
        </authorList>
    </citation>
    <scope>NUCLEOTIDE SEQUENCE [LARGE SCALE GENOMIC DNA]</scope>
    <source>
        <strain evidence="7 8">PK2</strain>
    </source>
</reference>
<sequence length="374" mass="39343">MKRSLLSLVGLAALVSTSLTPVMAEEVTIGAEAPLSGPQALFGVTWHNGIKMYFDEVNAKGGVNGKTFVLEQLDDKADPREGTLVAQKLCDDDNVKAAIGPFNSGVAQASLSIYGECGMPQLVFGSNPALTTQGFTHLFRPVANDFAQGGLPAKYAFETLKATKAAVIHDKQVFGQGVATIFTRDFEGFGGTVVSSSAVNPTDVDFTALITQLKSQSPEVIYLGAVMPQLALFAKQMKEQGLEAKLIVPDGGYTPDLAAQAGKDAAQGVVVSFQVPPMDASEPLKAFAAAYKAKFGEDVGPYSVYGYVIGQIAVEAVAKAASTEREDIIEALRTIKIDTAVGPIEFTETGDLKVAPVFLYAVDGDGFKLVASSE</sequence>
<protein>
    <submittedName>
        <fullName evidence="7">Leucine-specific-binding protein</fullName>
    </submittedName>
</protein>
<evidence type="ECO:0000256" key="5">
    <source>
        <dbReference type="SAM" id="SignalP"/>
    </source>
</evidence>
<evidence type="ECO:0000313" key="8">
    <source>
        <dbReference type="Proteomes" id="UP000094622"/>
    </source>
</evidence>
<dbReference type="AlphaFoldDB" id="A0A1E3H4G3"/>
<dbReference type="PRINTS" id="PR00337">
    <property type="entry name" value="LEUILEVALBP"/>
</dbReference>
<dbReference type="OrthoDB" id="9791590at2"/>
<evidence type="ECO:0000256" key="2">
    <source>
        <dbReference type="ARBA" id="ARBA00022448"/>
    </source>
</evidence>
<keyword evidence="3 5" id="KW-0732">Signal</keyword>
<dbReference type="RefSeq" id="WP_083255569.1">
    <property type="nucleotide sequence ID" value="NZ_MCRJ01000026.1"/>
</dbReference>
<evidence type="ECO:0000256" key="3">
    <source>
        <dbReference type="ARBA" id="ARBA00022729"/>
    </source>
</evidence>
<organism evidence="7 8">
    <name type="scientific">Methylobrevis pamukkalensis</name>
    <dbReference type="NCBI Taxonomy" id="1439726"/>
    <lineage>
        <taxon>Bacteria</taxon>
        <taxon>Pseudomonadati</taxon>
        <taxon>Pseudomonadota</taxon>
        <taxon>Alphaproteobacteria</taxon>
        <taxon>Hyphomicrobiales</taxon>
        <taxon>Pleomorphomonadaceae</taxon>
        <taxon>Methylobrevis</taxon>
    </lineage>
</organism>
<evidence type="ECO:0000256" key="4">
    <source>
        <dbReference type="ARBA" id="ARBA00022970"/>
    </source>
</evidence>
<proteinExistence type="inferred from homology"/>
<evidence type="ECO:0000313" key="7">
    <source>
        <dbReference type="EMBL" id="ODN71237.1"/>
    </source>
</evidence>
<feature type="signal peptide" evidence="5">
    <location>
        <begin position="1"/>
        <end position="24"/>
    </location>
</feature>
<comment type="similarity">
    <text evidence="1">Belongs to the leucine-binding protein family.</text>
</comment>
<evidence type="ECO:0000259" key="6">
    <source>
        <dbReference type="Pfam" id="PF13458"/>
    </source>
</evidence>
<dbReference type="Proteomes" id="UP000094622">
    <property type="component" value="Unassembled WGS sequence"/>
</dbReference>
<dbReference type="PANTHER" id="PTHR47151:SF2">
    <property type="entry name" value="AMINO ACID BINDING PROTEIN"/>
    <property type="match status" value="1"/>
</dbReference>
<dbReference type="InterPro" id="IPR028081">
    <property type="entry name" value="Leu-bd"/>
</dbReference>
<dbReference type="InterPro" id="IPR000709">
    <property type="entry name" value="Leu_Ile_Val-bd"/>
</dbReference>
<dbReference type="EMBL" id="MCRJ01000026">
    <property type="protein sequence ID" value="ODN71237.1"/>
    <property type="molecule type" value="Genomic_DNA"/>
</dbReference>
<dbReference type="CDD" id="cd06342">
    <property type="entry name" value="PBP1_ABC_LIVBP-like"/>
    <property type="match status" value="1"/>
</dbReference>
<accession>A0A1E3H4G3</accession>
<feature type="domain" description="Leucine-binding protein" evidence="6">
    <location>
        <begin position="26"/>
        <end position="365"/>
    </location>
</feature>
<comment type="caution">
    <text evidence="7">The sequence shown here is derived from an EMBL/GenBank/DDBJ whole genome shotgun (WGS) entry which is preliminary data.</text>
</comment>
<feature type="chain" id="PRO_5009128896" evidence="5">
    <location>
        <begin position="25"/>
        <end position="374"/>
    </location>
</feature>
<dbReference type="Pfam" id="PF13458">
    <property type="entry name" value="Peripla_BP_6"/>
    <property type="match status" value="1"/>
</dbReference>
<keyword evidence="4" id="KW-0029">Amino-acid transport</keyword>
<gene>
    <name evidence="7" type="primary">livK_2</name>
    <name evidence="7" type="ORF">A6302_01434</name>
</gene>
<dbReference type="Gene3D" id="3.40.50.2300">
    <property type="match status" value="2"/>
</dbReference>
<keyword evidence="8" id="KW-1185">Reference proteome</keyword>
<dbReference type="SUPFAM" id="SSF53822">
    <property type="entry name" value="Periplasmic binding protein-like I"/>
    <property type="match status" value="1"/>
</dbReference>
<dbReference type="InterPro" id="IPR028082">
    <property type="entry name" value="Peripla_BP_I"/>
</dbReference>
<dbReference type="GO" id="GO:0006865">
    <property type="term" value="P:amino acid transport"/>
    <property type="evidence" value="ECO:0007669"/>
    <property type="project" value="UniProtKB-KW"/>
</dbReference>